<dbReference type="GeneID" id="95976747"/>
<comment type="caution">
    <text evidence="9">The sequence shown here is derived from an EMBL/GenBank/DDBJ whole genome shotgun (WGS) entry which is preliminary data.</text>
</comment>
<protein>
    <recommendedName>
        <fullName evidence="8">Glycosyl hydrolase family 13 catalytic domain-containing protein</fullName>
    </recommendedName>
</protein>
<proteinExistence type="inferred from homology"/>
<evidence type="ECO:0000256" key="5">
    <source>
        <dbReference type="ARBA" id="ARBA00023277"/>
    </source>
</evidence>
<keyword evidence="10" id="KW-1185">Reference proteome</keyword>
<comment type="cofactor">
    <cofactor evidence="1">
        <name>Ca(2+)</name>
        <dbReference type="ChEBI" id="CHEBI:29108"/>
    </cofactor>
</comment>
<keyword evidence="5" id="KW-0119">Carbohydrate metabolism</keyword>
<evidence type="ECO:0000256" key="4">
    <source>
        <dbReference type="ARBA" id="ARBA00022801"/>
    </source>
</evidence>
<keyword evidence="3" id="KW-0479">Metal-binding</keyword>
<evidence type="ECO:0000256" key="3">
    <source>
        <dbReference type="ARBA" id="ARBA00022723"/>
    </source>
</evidence>
<dbReference type="PANTHER" id="PTHR43447">
    <property type="entry name" value="ALPHA-AMYLASE"/>
    <property type="match status" value="1"/>
</dbReference>
<dbReference type="Gene3D" id="2.60.40.1180">
    <property type="entry name" value="Golgi alpha-mannosidase II"/>
    <property type="match status" value="1"/>
</dbReference>
<dbReference type="RefSeq" id="XP_069198958.1">
    <property type="nucleotide sequence ID" value="XM_069342458.1"/>
</dbReference>
<dbReference type="CDD" id="cd11318">
    <property type="entry name" value="AmyAc_bac_fung_AmyA"/>
    <property type="match status" value="1"/>
</dbReference>
<dbReference type="InterPro" id="IPR013780">
    <property type="entry name" value="Glyco_hydro_b"/>
</dbReference>
<feature type="domain" description="Glycosyl hydrolase family 13 catalytic" evidence="8">
    <location>
        <begin position="37"/>
        <end position="441"/>
    </location>
</feature>
<accession>A0ABR3P933</accession>
<comment type="similarity">
    <text evidence="2">Belongs to the glycosyl hydrolase 13 family.</text>
</comment>
<dbReference type="InterPro" id="IPR017853">
    <property type="entry name" value="GH"/>
</dbReference>
<dbReference type="NCBIfam" id="NF006968">
    <property type="entry name" value="PRK09441.1-1"/>
    <property type="match status" value="1"/>
</dbReference>
<name>A0ABR3P933_9PEZI</name>
<evidence type="ECO:0000313" key="10">
    <source>
        <dbReference type="Proteomes" id="UP001562354"/>
    </source>
</evidence>
<dbReference type="Proteomes" id="UP001562354">
    <property type="component" value="Unassembled WGS sequence"/>
</dbReference>
<dbReference type="Pfam" id="PF09154">
    <property type="entry name" value="Alpha-amy_C_pro"/>
    <property type="match status" value="1"/>
</dbReference>
<dbReference type="Gene3D" id="2.40.30.140">
    <property type="match status" value="1"/>
</dbReference>
<evidence type="ECO:0000256" key="6">
    <source>
        <dbReference type="ARBA" id="ARBA00023295"/>
    </source>
</evidence>
<keyword evidence="4" id="KW-0378">Hydrolase</keyword>
<evidence type="ECO:0000313" key="9">
    <source>
        <dbReference type="EMBL" id="KAL1302682.1"/>
    </source>
</evidence>
<dbReference type="NCBIfam" id="NF006969">
    <property type="entry name" value="PRK09441.1-2"/>
    <property type="match status" value="1"/>
</dbReference>
<dbReference type="SMART" id="SM00642">
    <property type="entry name" value="Aamy"/>
    <property type="match status" value="1"/>
</dbReference>
<evidence type="ECO:0000256" key="7">
    <source>
        <dbReference type="SAM" id="MobiDB-lite"/>
    </source>
</evidence>
<evidence type="ECO:0000256" key="1">
    <source>
        <dbReference type="ARBA" id="ARBA00001913"/>
    </source>
</evidence>
<dbReference type="InterPro" id="IPR006047">
    <property type="entry name" value="GH13_cat_dom"/>
</dbReference>
<dbReference type="InterPro" id="IPR013776">
    <property type="entry name" value="A-amylase_thermo"/>
</dbReference>
<organism evidence="9 10">
    <name type="scientific">Neodothiora populina</name>
    <dbReference type="NCBI Taxonomy" id="2781224"/>
    <lineage>
        <taxon>Eukaryota</taxon>
        <taxon>Fungi</taxon>
        <taxon>Dikarya</taxon>
        <taxon>Ascomycota</taxon>
        <taxon>Pezizomycotina</taxon>
        <taxon>Dothideomycetes</taxon>
        <taxon>Dothideomycetidae</taxon>
        <taxon>Dothideales</taxon>
        <taxon>Dothioraceae</taxon>
        <taxon>Neodothiora</taxon>
    </lineage>
</organism>
<gene>
    <name evidence="9" type="ORF">AAFC00_003045</name>
</gene>
<feature type="region of interest" description="Disordered" evidence="7">
    <location>
        <begin position="209"/>
        <end position="230"/>
    </location>
</feature>
<dbReference type="EMBL" id="JBFMKM010000012">
    <property type="protein sequence ID" value="KAL1302682.1"/>
    <property type="molecule type" value="Genomic_DNA"/>
</dbReference>
<keyword evidence="6" id="KW-0326">Glycosidase</keyword>
<dbReference type="InterPro" id="IPR015237">
    <property type="entry name" value="Alpha-amylase_C_pro"/>
</dbReference>
<evidence type="ECO:0000259" key="8">
    <source>
        <dbReference type="SMART" id="SM00642"/>
    </source>
</evidence>
<dbReference type="PIRSF" id="PIRSF001021">
    <property type="entry name" value="Alph-amls_thrmst"/>
    <property type="match status" value="1"/>
</dbReference>
<sequence length="552" mass="62919">MSSWFKERLLKAESKIEQHFKDGPPEQEHGVPTPQNRTLFQAFEWHSGGQHWTHLTRELPSLAEIGVTNIWLPPGCKANSPKGNGYDCYDLWDLGEFDQKWTKATKWGSRQELDDLIASAKGLGVGVIWDAVLNHKTAGDSTEECWAVEVDAEDRRQETSRPKKIEPWIHYNFPGRGDTYSPMKWHWQHFNGTDWDQHAQRHAIYKIIDPPETAPRPGQSTTRRPKGWAPDVDDLHGNADYLMFSNIDHANPEVREDLMKWGQWMVRDVGVDGFRLDAVPHYSWNFARDWVCQVIKAAVQQRRDLLILGEYWMPNVAKIVRWVDNVGQGVKAIDAPLYMNFSKLSQSKFKLEADLRRVYRDTLVAARPDNAVTMITSHDTQPGQTMATRIEPYFKMLAYAIMLLRKEGLPSVFYGDVYGTKGPHAEPRACDGKVPALVLCRKLYAYGKQADYFDSRSCIGWVRQGTWDKTDGCAVVMSIQSAAKLTMFVGEEHAGQQWTDVLGNREEAVDINGSGYGNFPCSSKSVSVWVKQNAQGRDQFPHSCGEHRFRSN</sequence>
<dbReference type="Pfam" id="PF00128">
    <property type="entry name" value="Alpha-amylase"/>
    <property type="match status" value="2"/>
</dbReference>
<dbReference type="Gene3D" id="3.20.20.80">
    <property type="entry name" value="Glycosidases"/>
    <property type="match status" value="1"/>
</dbReference>
<reference evidence="9 10" key="1">
    <citation type="submission" date="2024-07" db="EMBL/GenBank/DDBJ databases">
        <title>Draft sequence of the Neodothiora populina.</title>
        <authorList>
            <person name="Drown D.D."/>
            <person name="Schuette U.S."/>
            <person name="Buechlein A.B."/>
            <person name="Rusch D.R."/>
            <person name="Winton L.W."/>
            <person name="Adams G.A."/>
        </authorList>
    </citation>
    <scope>NUCLEOTIDE SEQUENCE [LARGE SCALE GENOMIC DNA]</scope>
    <source>
        <strain evidence="9 10">CPC 39397</strain>
    </source>
</reference>
<dbReference type="SUPFAM" id="SSF51445">
    <property type="entry name" value="(Trans)glycosidases"/>
    <property type="match status" value="1"/>
</dbReference>
<evidence type="ECO:0000256" key="2">
    <source>
        <dbReference type="ARBA" id="ARBA00008061"/>
    </source>
</evidence>
<dbReference type="SUPFAM" id="SSF51011">
    <property type="entry name" value="Glycosyl hydrolase domain"/>
    <property type="match status" value="1"/>
</dbReference>